<feature type="non-terminal residue" evidence="7">
    <location>
        <position position="1"/>
    </location>
</feature>
<evidence type="ECO:0000313" key="8">
    <source>
        <dbReference type="Proteomes" id="UP001596383"/>
    </source>
</evidence>
<dbReference type="Gene3D" id="3.40.50.800">
    <property type="entry name" value="Anticodon-binding domain"/>
    <property type="match status" value="1"/>
</dbReference>
<evidence type="ECO:0000256" key="4">
    <source>
        <dbReference type="ARBA" id="ARBA00030619"/>
    </source>
</evidence>
<feature type="region of interest" description="Disordered" evidence="5">
    <location>
        <begin position="97"/>
        <end position="123"/>
    </location>
</feature>
<keyword evidence="8" id="KW-1185">Reference proteome</keyword>
<dbReference type="InterPro" id="IPR004154">
    <property type="entry name" value="Anticodon-bd"/>
</dbReference>
<dbReference type="InterPro" id="IPR004516">
    <property type="entry name" value="HisRS/HisZ"/>
</dbReference>
<dbReference type="Proteomes" id="UP001596383">
    <property type="component" value="Unassembled WGS sequence"/>
</dbReference>
<dbReference type="PANTHER" id="PTHR43707">
    <property type="entry name" value="HISTIDYL-TRNA SYNTHETASE"/>
    <property type="match status" value="1"/>
</dbReference>
<dbReference type="InterPro" id="IPR036621">
    <property type="entry name" value="Anticodon-bd_dom_sf"/>
</dbReference>
<dbReference type="CDD" id="cd00859">
    <property type="entry name" value="HisRS_anticodon"/>
    <property type="match status" value="1"/>
</dbReference>
<reference evidence="7 8" key="1">
    <citation type="journal article" date="2019" name="Int. J. Syst. Evol. Microbiol.">
        <title>The Global Catalogue of Microorganisms (GCM) 10K type strain sequencing project: providing services to taxonomists for standard genome sequencing and annotation.</title>
        <authorList>
            <consortium name="The Broad Institute Genomics Platform"/>
            <consortium name="The Broad Institute Genome Sequencing Center for Infectious Disease"/>
            <person name="Wu L."/>
            <person name="Ma J."/>
        </authorList>
    </citation>
    <scope>NUCLEOTIDE SEQUENCE [LARGE SCALE GENOMIC DNA]</scope>
    <source>
        <strain evidence="7 8">LMG 29247</strain>
    </source>
</reference>
<dbReference type="SUPFAM" id="SSF52954">
    <property type="entry name" value="Class II aaRS ABD-related"/>
    <property type="match status" value="1"/>
</dbReference>
<sequence>VGVAPGHATLPLLLQRAGVWPEEEVTTDYYVLQVGDTRSEASRISRELRDRGHVVETDVAGRSFGAQLDYADSINAETVVIVGEQDLANDEVTIKDMESGDQTQVPVDEFPGDLERPTFEDLD</sequence>
<dbReference type="AlphaFoldDB" id="A0ABD5SW02"/>
<protein>
    <recommendedName>
        <fullName evidence="3">Histidine--tRNA ligase</fullName>
    </recommendedName>
    <alternativeName>
        <fullName evidence="4">Histidyl-tRNA synthetase</fullName>
    </alternativeName>
</protein>
<dbReference type="PANTHER" id="PTHR43707:SF1">
    <property type="entry name" value="HISTIDINE--TRNA LIGASE, MITOCHONDRIAL-RELATED"/>
    <property type="match status" value="1"/>
</dbReference>
<feature type="compositionally biased region" description="Basic and acidic residues" evidence="5">
    <location>
        <begin position="113"/>
        <end position="123"/>
    </location>
</feature>
<feature type="domain" description="Anticodon-binding" evidence="6">
    <location>
        <begin position="32"/>
        <end position="112"/>
    </location>
</feature>
<dbReference type="InterPro" id="IPR033656">
    <property type="entry name" value="HisRS_anticodon"/>
</dbReference>
<dbReference type="GO" id="GO:0016874">
    <property type="term" value="F:ligase activity"/>
    <property type="evidence" value="ECO:0007669"/>
    <property type="project" value="UniProtKB-KW"/>
</dbReference>
<evidence type="ECO:0000256" key="2">
    <source>
        <dbReference type="ARBA" id="ARBA00008226"/>
    </source>
</evidence>
<evidence type="ECO:0000256" key="3">
    <source>
        <dbReference type="ARBA" id="ARBA00017399"/>
    </source>
</evidence>
<comment type="caution">
    <text evidence="7">The sequence shown here is derived from an EMBL/GenBank/DDBJ whole genome shotgun (WGS) entry which is preliminary data.</text>
</comment>
<evidence type="ECO:0000313" key="7">
    <source>
        <dbReference type="EMBL" id="MFC6769057.1"/>
    </source>
</evidence>
<comment type="subcellular location">
    <subcellularLocation>
        <location evidence="1">Cytoplasm</location>
    </subcellularLocation>
</comment>
<accession>A0ABD5SW02</accession>
<evidence type="ECO:0000256" key="5">
    <source>
        <dbReference type="SAM" id="MobiDB-lite"/>
    </source>
</evidence>
<comment type="similarity">
    <text evidence="2">Belongs to the class-II aminoacyl-tRNA synthetase family.</text>
</comment>
<evidence type="ECO:0000259" key="6">
    <source>
        <dbReference type="Pfam" id="PF03129"/>
    </source>
</evidence>
<gene>
    <name evidence="7" type="ORF">ACFQE6_29785</name>
</gene>
<dbReference type="Pfam" id="PF03129">
    <property type="entry name" value="HGTP_anticodon"/>
    <property type="match status" value="1"/>
</dbReference>
<dbReference type="GO" id="GO:0005737">
    <property type="term" value="C:cytoplasm"/>
    <property type="evidence" value="ECO:0007669"/>
    <property type="project" value="UniProtKB-SubCell"/>
</dbReference>
<name>A0ABD5SW02_9EURY</name>
<dbReference type="EMBL" id="JBHSWV010000664">
    <property type="protein sequence ID" value="MFC6769057.1"/>
    <property type="molecule type" value="Genomic_DNA"/>
</dbReference>
<evidence type="ECO:0000256" key="1">
    <source>
        <dbReference type="ARBA" id="ARBA00004496"/>
    </source>
</evidence>
<proteinExistence type="inferred from homology"/>
<dbReference type="RefSeq" id="WP_273741770.1">
    <property type="nucleotide sequence ID" value="NZ_JAQIVI010000664.1"/>
</dbReference>
<keyword evidence="7" id="KW-0436">Ligase</keyword>
<organism evidence="7 8">
    <name type="scientific">Natrinema soli</name>
    <dbReference type="NCBI Taxonomy" id="1930624"/>
    <lineage>
        <taxon>Archaea</taxon>
        <taxon>Methanobacteriati</taxon>
        <taxon>Methanobacteriota</taxon>
        <taxon>Stenosarchaea group</taxon>
        <taxon>Halobacteria</taxon>
        <taxon>Halobacteriales</taxon>
        <taxon>Natrialbaceae</taxon>
        <taxon>Natrinema</taxon>
    </lineage>
</organism>